<keyword evidence="1" id="KW-0732">Signal</keyword>
<accession>A0A174ID03</accession>
<dbReference type="AlphaFoldDB" id="A0A174ID03"/>
<evidence type="ECO:0000313" key="4">
    <source>
        <dbReference type="Proteomes" id="UP000095419"/>
    </source>
</evidence>
<reference evidence="3 4" key="1">
    <citation type="submission" date="2015-09" db="EMBL/GenBank/DDBJ databases">
        <authorList>
            <consortium name="Pathogen Informatics"/>
        </authorList>
    </citation>
    <scope>NUCLEOTIDE SEQUENCE [LARGE SCALE GENOMIC DNA]</scope>
    <source>
        <strain evidence="3 4">2789STDY5608791</strain>
    </source>
</reference>
<gene>
    <name evidence="3" type="ORF">ERS417307_02509</name>
</gene>
<protein>
    <recommendedName>
        <fullName evidence="2">DUF5723 domain-containing protein</fullName>
    </recommendedName>
</protein>
<dbReference type="RefSeq" id="WP_172685032.1">
    <property type="nucleotide sequence ID" value="NZ_CYZF01000007.1"/>
</dbReference>
<evidence type="ECO:0000256" key="1">
    <source>
        <dbReference type="SAM" id="SignalP"/>
    </source>
</evidence>
<feature type="domain" description="DUF5723" evidence="2">
    <location>
        <begin position="45"/>
        <end position="436"/>
    </location>
</feature>
<dbReference type="Pfam" id="PF18990">
    <property type="entry name" value="DUF5723"/>
    <property type="match status" value="1"/>
</dbReference>
<feature type="signal peptide" evidence="1">
    <location>
        <begin position="1"/>
        <end position="25"/>
    </location>
</feature>
<organism evidence="3 4">
    <name type="scientific">Bacteroides uniformis</name>
    <dbReference type="NCBI Taxonomy" id="820"/>
    <lineage>
        <taxon>Bacteria</taxon>
        <taxon>Pseudomonadati</taxon>
        <taxon>Bacteroidota</taxon>
        <taxon>Bacteroidia</taxon>
        <taxon>Bacteroidales</taxon>
        <taxon>Bacteroidaceae</taxon>
        <taxon>Bacteroides</taxon>
    </lineage>
</organism>
<proteinExistence type="predicted"/>
<dbReference type="EMBL" id="CYZF01000007">
    <property type="protein sequence ID" value="CUO83497.1"/>
    <property type="molecule type" value="Genomic_DNA"/>
</dbReference>
<dbReference type="Proteomes" id="UP000095419">
    <property type="component" value="Unassembled WGS sequence"/>
</dbReference>
<sequence>MKQLNSLKVWLSVVLLLCFSLSGQAQFLRTSYFMEGSNQRMQLNPALMPGRGYLNIPVIGSLNATVNSSSLGYRDIMDIIENSDDSDYFMSNDFMNRLDATNNLNVNLSTDILSAGWYKGKNFWSVNVGLRNDIGAAIPKTMFQFMNNMSSREFGDNISDYLGINETINGQKLEINSYAEVGLGFARNITDRLAVGGKVKMLLGIGNLKLNINQIHVETPSVGSSGVTSKASIQVDATLENSSKLLELPENENGDYIDEIDFGSFGFAGYGGAIDLGVSYKLLDKLTLSASVLDLGFIKWSKSNTSIARANAEQTYDLLDPASQQEFMDIVNSGEILNYDMLQLKTEEASEKSRTRGLTSTMVLGAEYALLNDWLVVGALYTGRFAKPKTLNELTFSACIRPTNAFNVAASYSVLQGAGKTFGLALKLGPFFAGTDYMFFGKNTKNVNAYLGVSIPLGKQKTAEN</sequence>
<feature type="chain" id="PRO_5008024179" description="DUF5723 domain-containing protein" evidence="1">
    <location>
        <begin position="26"/>
        <end position="465"/>
    </location>
</feature>
<name>A0A174ID03_BACUN</name>
<dbReference type="InterPro" id="IPR043781">
    <property type="entry name" value="DUF5723"/>
</dbReference>
<evidence type="ECO:0000313" key="3">
    <source>
        <dbReference type="EMBL" id="CUO83497.1"/>
    </source>
</evidence>
<evidence type="ECO:0000259" key="2">
    <source>
        <dbReference type="Pfam" id="PF18990"/>
    </source>
</evidence>